<protein>
    <recommendedName>
        <fullName evidence="10">Maltose/maltodextrin transport system permease protein</fullName>
    </recommendedName>
</protein>
<organism evidence="13 14">
    <name type="scientific">Cryobacterium breve</name>
    <dbReference type="NCBI Taxonomy" id="1259258"/>
    <lineage>
        <taxon>Bacteria</taxon>
        <taxon>Bacillati</taxon>
        <taxon>Actinomycetota</taxon>
        <taxon>Actinomycetes</taxon>
        <taxon>Micrococcales</taxon>
        <taxon>Microbacteriaceae</taxon>
        <taxon>Cryobacterium</taxon>
    </lineage>
</organism>
<evidence type="ECO:0000256" key="3">
    <source>
        <dbReference type="ARBA" id="ARBA00022448"/>
    </source>
</evidence>
<dbReference type="CDD" id="cd06261">
    <property type="entry name" value="TM_PBP2"/>
    <property type="match status" value="1"/>
</dbReference>
<dbReference type="PANTHER" id="PTHR47314">
    <property type="entry name" value="MALTOSE/MALTODEXTRIN TRANSPORT SYSTEM PERMEASE PROTEIN MALF"/>
    <property type="match status" value="1"/>
</dbReference>
<comment type="similarity">
    <text evidence="2 10">Belongs to the binding-protein-dependent transport system permease family. MalFG subfamily.</text>
</comment>
<feature type="transmembrane region" description="Helical" evidence="9">
    <location>
        <begin position="407"/>
        <end position="429"/>
    </location>
</feature>
<evidence type="ECO:0000256" key="2">
    <source>
        <dbReference type="ARBA" id="ARBA00009047"/>
    </source>
</evidence>
<dbReference type="RefSeq" id="WP_134363538.1">
    <property type="nucleotide sequence ID" value="NZ_SOGJ01000022.1"/>
</dbReference>
<accession>A0ABY2IZP5</accession>
<feature type="transmembrane region" description="Helical" evidence="9">
    <location>
        <begin position="355"/>
        <end position="378"/>
    </location>
</feature>
<evidence type="ECO:0000256" key="4">
    <source>
        <dbReference type="ARBA" id="ARBA00022475"/>
    </source>
</evidence>
<name>A0ABY2IZP5_9MICO</name>
<dbReference type="Pfam" id="PF00528">
    <property type="entry name" value="BPD_transp_1"/>
    <property type="match status" value="1"/>
</dbReference>
<dbReference type="PROSITE" id="PS50928">
    <property type="entry name" value="ABC_TM1"/>
    <property type="match status" value="1"/>
</dbReference>
<evidence type="ECO:0000256" key="10">
    <source>
        <dbReference type="RuleBase" id="RU367050"/>
    </source>
</evidence>
<comment type="caution">
    <text evidence="13">The sequence shown here is derived from an EMBL/GenBank/DDBJ whole genome shotgun (WGS) entry which is preliminary data.</text>
</comment>
<evidence type="ECO:0000256" key="7">
    <source>
        <dbReference type="ARBA" id="ARBA00022989"/>
    </source>
</evidence>
<sequence>MTSRGTEQGGAPVTPQGAEPDEKPAQQSSRSRRAARVAEAASAGVKVLLVKIALLSIVDAISVYALMVLFLREDWLVFGAVLVVTLIINWIYFSRAKLPAKYLAPGLIFLLIFQVFVIGYTGYIAFTNYGTGHNSDKPDAVNALIISSQQRMPDSPTYDLTVVERLGSYSFLVTDPDGEISVGGTDSPLSPVTDATADDSGKAVELPGYTTLAFSDIVANQEAIAALSVPLSDNPNDGTLRTPDGSSAYLYLSDLVYDEAGGTMTNTTTNVVYTDNGETGSFVADDGTELLPGWKVNVGLANFAEAFGSESIRGPLISVTVWTFAFAFLSVLTTFALGLFLAIVFNNLRMRGRNFYRVVLILPYAFPAFLSALVWAGMLNPQFGFVNQVLFGGAEIPWLTNEWLAKFSIIFVNLWLGFPYMFLVCTGALQSIPEEIQEAATVDGARNGQIFRLIKLPLLLVSVAPLLISSFAFNFNNFNLIYMLTNGGPRDVTAGVNVGATDILISMVYKVAFVGASRDYGLASAFSIIIFLLVAIVSIISFKQTKALEELN</sequence>
<feature type="transmembrane region" description="Helical" evidence="9">
    <location>
        <begin position="75"/>
        <end position="93"/>
    </location>
</feature>
<dbReference type="Pfam" id="PF16296">
    <property type="entry name" value="TM_PBP2_N"/>
    <property type="match status" value="1"/>
</dbReference>
<keyword evidence="4 10" id="KW-1003">Cell membrane</keyword>
<keyword evidence="5 10" id="KW-0762">Sugar transport</keyword>
<dbReference type="Proteomes" id="UP000298355">
    <property type="component" value="Unassembled WGS sequence"/>
</dbReference>
<feature type="transmembrane region" description="Helical" evidence="9">
    <location>
        <begin position="492"/>
        <end position="513"/>
    </location>
</feature>
<dbReference type="Gene3D" id="1.10.3720.10">
    <property type="entry name" value="MetI-like"/>
    <property type="match status" value="1"/>
</dbReference>
<dbReference type="InterPro" id="IPR000515">
    <property type="entry name" value="MetI-like"/>
</dbReference>
<evidence type="ECO:0000256" key="11">
    <source>
        <dbReference type="SAM" id="MobiDB-lite"/>
    </source>
</evidence>
<dbReference type="InterPro" id="IPR032550">
    <property type="entry name" value="TM_PBP2_N"/>
</dbReference>
<dbReference type="InterPro" id="IPR035906">
    <property type="entry name" value="MetI-like_sf"/>
</dbReference>
<feature type="domain" description="ABC transmembrane type-1" evidence="12">
    <location>
        <begin position="320"/>
        <end position="541"/>
    </location>
</feature>
<comment type="function">
    <text evidence="10">Part of the ABC transporter complex MalEFGK involved in maltose/maltodextrin import. Probably responsible for the translocation of the substrate across the membrane.</text>
</comment>
<keyword evidence="6 9" id="KW-0812">Transmembrane</keyword>
<keyword evidence="7 9" id="KW-1133">Transmembrane helix</keyword>
<proteinExistence type="inferred from homology"/>
<reference evidence="13 14" key="1">
    <citation type="submission" date="2019-03" db="EMBL/GenBank/DDBJ databases">
        <title>Genomics of glacier-inhabiting Cryobacterium strains.</title>
        <authorList>
            <person name="Liu Q."/>
            <person name="Xin Y.-H."/>
        </authorList>
    </citation>
    <scope>NUCLEOTIDE SEQUENCE [LARGE SCALE GENOMIC DNA]</scope>
    <source>
        <strain evidence="13 14">TMT4-23</strain>
    </source>
</reference>
<dbReference type="SUPFAM" id="SSF161098">
    <property type="entry name" value="MetI-like"/>
    <property type="match status" value="1"/>
</dbReference>
<feature type="transmembrane region" description="Helical" evidence="9">
    <location>
        <begin position="48"/>
        <end position="69"/>
    </location>
</feature>
<feature type="region of interest" description="Disordered" evidence="11">
    <location>
        <begin position="1"/>
        <end position="30"/>
    </location>
</feature>
<evidence type="ECO:0000313" key="13">
    <source>
        <dbReference type="EMBL" id="TFC97995.1"/>
    </source>
</evidence>
<evidence type="ECO:0000256" key="5">
    <source>
        <dbReference type="ARBA" id="ARBA00022597"/>
    </source>
</evidence>
<feature type="transmembrane region" description="Helical" evidence="9">
    <location>
        <begin position="450"/>
        <end position="472"/>
    </location>
</feature>
<dbReference type="PANTHER" id="PTHR47314:SF1">
    <property type="entry name" value="MALTOSE_MALTODEXTRIN TRANSPORT SYSTEM PERMEASE PROTEIN MALF"/>
    <property type="match status" value="1"/>
</dbReference>
<dbReference type="EMBL" id="SOGJ01000022">
    <property type="protein sequence ID" value="TFC97995.1"/>
    <property type="molecule type" value="Genomic_DNA"/>
</dbReference>
<dbReference type="InterPro" id="IPR035277">
    <property type="entry name" value="MalF_N"/>
</dbReference>
<dbReference type="SUPFAM" id="SSF160964">
    <property type="entry name" value="MalF N-terminal region-like"/>
    <property type="match status" value="1"/>
</dbReference>
<evidence type="ECO:0000256" key="1">
    <source>
        <dbReference type="ARBA" id="ARBA00004651"/>
    </source>
</evidence>
<dbReference type="Gene3D" id="3.10.650.10">
    <property type="entry name" value="MalF N-terminal region-like"/>
    <property type="match status" value="1"/>
</dbReference>
<keyword evidence="8 9" id="KW-0472">Membrane</keyword>
<evidence type="ECO:0000256" key="6">
    <source>
        <dbReference type="ARBA" id="ARBA00022692"/>
    </source>
</evidence>
<evidence type="ECO:0000256" key="8">
    <source>
        <dbReference type="ARBA" id="ARBA00023136"/>
    </source>
</evidence>
<gene>
    <name evidence="13" type="ORF">E3O65_09785</name>
</gene>
<keyword evidence="14" id="KW-1185">Reference proteome</keyword>
<evidence type="ECO:0000256" key="9">
    <source>
        <dbReference type="RuleBase" id="RU363032"/>
    </source>
</evidence>
<feature type="transmembrane region" description="Helical" evidence="9">
    <location>
        <begin position="321"/>
        <end position="343"/>
    </location>
</feature>
<comment type="subcellular location">
    <subcellularLocation>
        <location evidence="1 9">Cell membrane</location>
        <topology evidence="1 9">Multi-pass membrane protein</topology>
    </subcellularLocation>
</comment>
<evidence type="ECO:0000313" key="14">
    <source>
        <dbReference type="Proteomes" id="UP000298355"/>
    </source>
</evidence>
<keyword evidence="3 9" id="KW-0813">Transport</keyword>
<evidence type="ECO:0000259" key="12">
    <source>
        <dbReference type="PROSITE" id="PS50928"/>
    </source>
</evidence>
<feature type="transmembrane region" description="Helical" evidence="9">
    <location>
        <begin position="102"/>
        <end position="126"/>
    </location>
</feature>
<feature type="transmembrane region" description="Helical" evidence="9">
    <location>
        <begin position="520"/>
        <end position="542"/>
    </location>
</feature>
<dbReference type="Gene3D" id="1.20.58.370">
    <property type="entry name" value="MalF N-terminal region-like"/>
    <property type="match status" value="1"/>
</dbReference>